<comment type="caution">
    <text evidence="2">The sequence shown here is derived from an EMBL/GenBank/DDBJ whole genome shotgun (WGS) entry which is preliminary data.</text>
</comment>
<protein>
    <submittedName>
        <fullName evidence="2">DUF2268 domain-containing putative Zn-dependent protease</fullName>
    </submittedName>
</protein>
<gene>
    <name evidence="2" type="ORF">QTL97_02955</name>
</gene>
<dbReference type="EMBL" id="JAUBDJ010000001">
    <property type="protein sequence ID" value="MDW0115901.1"/>
    <property type="molecule type" value="Genomic_DNA"/>
</dbReference>
<dbReference type="GO" id="GO:0008233">
    <property type="term" value="F:peptidase activity"/>
    <property type="evidence" value="ECO:0007669"/>
    <property type="project" value="UniProtKB-KW"/>
</dbReference>
<dbReference type="InterPro" id="IPR018728">
    <property type="entry name" value="DUF2268"/>
</dbReference>
<feature type="domain" description="DUF2268" evidence="1">
    <location>
        <begin position="75"/>
        <end position="255"/>
    </location>
</feature>
<evidence type="ECO:0000313" key="3">
    <source>
        <dbReference type="Proteomes" id="UP001271648"/>
    </source>
</evidence>
<dbReference type="Pfam" id="PF10026">
    <property type="entry name" value="DUF2268"/>
    <property type="match status" value="1"/>
</dbReference>
<evidence type="ECO:0000259" key="1">
    <source>
        <dbReference type="Pfam" id="PF10026"/>
    </source>
</evidence>
<name>A0AAW9A9M8_9BACL</name>
<keyword evidence="2" id="KW-0645">Protease</keyword>
<proteinExistence type="predicted"/>
<reference evidence="2 3" key="1">
    <citation type="submission" date="2023-06" db="EMBL/GenBank/DDBJ databases">
        <title>Sporosarcina sp. nov., isolated from Korean traditional fermented seafood 'Jeotgal'.</title>
        <authorList>
            <person name="Yang A.I."/>
            <person name="Shin N.-R."/>
        </authorList>
    </citation>
    <scope>NUCLEOTIDE SEQUENCE [LARGE SCALE GENOMIC DNA]</scope>
    <source>
        <strain evidence="2 3">KCTC43456</strain>
    </source>
</reference>
<dbReference type="AlphaFoldDB" id="A0AAW9A9M8"/>
<keyword evidence="3" id="KW-1185">Reference proteome</keyword>
<dbReference type="Proteomes" id="UP001271648">
    <property type="component" value="Unassembled WGS sequence"/>
</dbReference>
<evidence type="ECO:0000313" key="2">
    <source>
        <dbReference type="EMBL" id="MDW0115901.1"/>
    </source>
</evidence>
<sequence length="266" mass="31045">MLYGYFFDAVKDNPDQTLYRLYQQEIIQPVYEACFKDAEHFNMDSATVLEWTPKESDFDSIKNQIEKMNKDYLNEIFEESLVKSSDILPSDKTTTVCVFPENERYPSQMVTSGSGKVTVFYSRLDNTYKPGMAHEYHHSVWIGKHHTENYNLTGLDYLILEGQAVMFETLVYPNLNSTHYYVDEGFNKENWSKIEPYLNSIPTNEIIAEMMFGGTNNLPHNYGYSEGYKMVRSYLNMHPDMTVGEWTSKSSEEIFEEGNYMANYLN</sequence>
<keyword evidence="2" id="KW-0378">Hydrolase</keyword>
<accession>A0AAW9A9M8</accession>
<dbReference type="RefSeq" id="WP_283731588.1">
    <property type="nucleotide sequence ID" value="NZ_CP125968.1"/>
</dbReference>
<organism evidence="2 3">
    <name type="scientific">Sporosarcina thermotolerans</name>
    <dbReference type="NCBI Taxonomy" id="633404"/>
    <lineage>
        <taxon>Bacteria</taxon>
        <taxon>Bacillati</taxon>
        <taxon>Bacillota</taxon>
        <taxon>Bacilli</taxon>
        <taxon>Bacillales</taxon>
        <taxon>Caryophanaceae</taxon>
        <taxon>Sporosarcina</taxon>
    </lineage>
</organism>
<dbReference type="GO" id="GO:0006508">
    <property type="term" value="P:proteolysis"/>
    <property type="evidence" value="ECO:0007669"/>
    <property type="project" value="UniProtKB-KW"/>
</dbReference>